<reference evidence="1 4" key="2">
    <citation type="journal article" date="2019" name="PLoS Negl. Trop. Dis.">
        <title>Revisiting the worldwide diversity of Leptospira species in the environment.</title>
        <authorList>
            <person name="Vincent A.T."/>
            <person name="Schiettekatte O."/>
            <person name="Bourhy P."/>
            <person name="Veyrier F.J."/>
            <person name="Picardeau M."/>
        </authorList>
    </citation>
    <scope>NUCLEOTIDE SEQUENCE [LARGE SCALE GENOMIC DNA]</scope>
    <source>
        <strain evidence="2">201702690</strain>
        <strain evidence="1 4">SSW18</strain>
    </source>
</reference>
<dbReference type="OrthoDB" id="328420at2"/>
<evidence type="ECO:0000313" key="4">
    <source>
        <dbReference type="Proteomes" id="UP000297946"/>
    </source>
</evidence>
<evidence type="ECO:0000313" key="3">
    <source>
        <dbReference type="Proteomes" id="UP000297273"/>
    </source>
</evidence>
<dbReference type="Proteomes" id="UP000297273">
    <property type="component" value="Unassembled WGS sequence"/>
</dbReference>
<dbReference type="AlphaFoldDB" id="A0A5F1ZWJ6"/>
<reference evidence="2" key="1">
    <citation type="submission" date="2018-10" db="EMBL/GenBank/DDBJ databases">
        <authorList>
            <person name="Vincent A.T."/>
            <person name="Schiettekatte O."/>
            <person name="Bourhy P."/>
            <person name="Veyrier F.J."/>
            <person name="Picardeau M."/>
        </authorList>
    </citation>
    <scope>NUCLEOTIDE SEQUENCE</scope>
    <source>
        <strain evidence="2">201702690</strain>
    </source>
</reference>
<comment type="caution">
    <text evidence="1">The sequence shown here is derived from an EMBL/GenBank/DDBJ whole genome shotgun (WGS) entry which is preliminary data.</text>
</comment>
<dbReference type="RefSeq" id="WP_135643682.1">
    <property type="nucleotide sequence ID" value="NZ_RQER01000007.1"/>
</dbReference>
<keyword evidence="3" id="KW-1185">Reference proteome</keyword>
<name>A0A5F1ZWJ6_9LEPT</name>
<organism evidence="1 4">
    <name type="scientific">Leptospira langatensis</name>
    <dbReference type="NCBI Taxonomy" id="2484983"/>
    <lineage>
        <taxon>Bacteria</taxon>
        <taxon>Pseudomonadati</taxon>
        <taxon>Spirochaetota</taxon>
        <taxon>Spirochaetia</taxon>
        <taxon>Leptospirales</taxon>
        <taxon>Leptospiraceae</taxon>
        <taxon>Leptospira</taxon>
    </lineage>
</organism>
<accession>A0A5F1ZWJ6</accession>
<dbReference type="EMBL" id="RQGC01000002">
    <property type="protein sequence ID" value="TGL42787.1"/>
    <property type="molecule type" value="Genomic_DNA"/>
</dbReference>
<gene>
    <name evidence="1" type="ORF">EHO57_12750</name>
    <name evidence="2" type="ORF">EHQ53_04890</name>
</gene>
<protein>
    <submittedName>
        <fullName evidence="1">Uncharacterized protein</fullName>
    </submittedName>
</protein>
<dbReference type="EMBL" id="RQER01000007">
    <property type="protein sequence ID" value="TGK00152.1"/>
    <property type="molecule type" value="Genomic_DNA"/>
</dbReference>
<dbReference type="Proteomes" id="UP000297946">
    <property type="component" value="Unassembled WGS sequence"/>
</dbReference>
<sequence>MKRIAVLFSLLTLVLLFSVNCGASYVLFNPDTGLLVGSDNSKKKDQEKAPLFALLGIASSIATFSPNPVVIPFGTSGSFYSLDIPNIPNSWTQSEFGFNIFIQASCNNASITTIDGVDGASTSSPSFQSVGFEPISISFSGGNINSNLVGSCVFTHAVHNPTANFLPEGFPLGNLTVIFDPFVGAVIGSVWFADFPSAQSDLIGRKQLF</sequence>
<proteinExistence type="predicted"/>
<evidence type="ECO:0000313" key="2">
    <source>
        <dbReference type="EMBL" id="TGL42787.1"/>
    </source>
</evidence>
<evidence type="ECO:0000313" key="1">
    <source>
        <dbReference type="EMBL" id="TGK00152.1"/>
    </source>
</evidence>